<dbReference type="EMBL" id="QXFW01000503">
    <property type="protein sequence ID" value="KAE9010316.1"/>
    <property type="molecule type" value="Genomic_DNA"/>
</dbReference>
<dbReference type="EMBL" id="QXFY01000494">
    <property type="protein sequence ID" value="KAE9342773.1"/>
    <property type="molecule type" value="Genomic_DNA"/>
</dbReference>
<comment type="caution">
    <text evidence="1">The sequence shown here is derived from an EMBL/GenBank/DDBJ whole genome shotgun (WGS) entry which is preliminary data.</text>
</comment>
<evidence type="ECO:0000313" key="5">
    <source>
        <dbReference type="Proteomes" id="UP000460718"/>
    </source>
</evidence>
<organism evidence="1 5">
    <name type="scientific">Phytophthora fragariae</name>
    <dbReference type="NCBI Taxonomy" id="53985"/>
    <lineage>
        <taxon>Eukaryota</taxon>
        <taxon>Sar</taxon>
        <taxon>Stramenopiles</taxon>
        <taxon>Oomycota</taxon>
        <taxon>Peronosporomycetes</taxon>
        <taxon>Peronosporales</taxon>
        <taxon>Peronosporaceae</taxon>
        <taxon>Phytophthora</taxon>
    </lineage>
</organism>
<proteinExistence type="predicted"/>
<dbReference type="Proteomes" id="UP000460718">
    <property type="component" value="Unassembled WGS sequence"/>
</dbReference>
<dbReference type="Proteomes" id="UP000488956">
    <property type="component" value="Unassembled WGS sequence"/>
</dbReference>
<dbReference type="Proteomes" id="UP000476176">
    <property type="component" value="Unassembled WGS sequence"/>
</dbReference>
<evidence type="ECO:0000313" key="8">
    <source>
        <dbReference type="Proteomes" id="UP000488956"/>
    </source>
</evidence>
<dbReference type="EMBL" id="QXGC01000623">
    <property type="protein sequence ID" value="KAE9227236.1"/>
    <property type="molecule type" value="Genomic_DNA"/>
</dbReference>
<protein>
    <submittedName>
        <fullName evidence="1">Uncharacterized protein</fullName>
    </submittedName>
</protein>
<evidence type="ECO:0000313" key="4">
    <source>
        <dbReference type="EMBL" id="KAE9342773.1"/>
    </source>
</evidence>
<reference evidence="5 6" key="1">
    <citation type="submission" date="2018-09" db="EMBL/GenBank/DDBJ databases">
        <title>Genomic investigation of the strawberry pathogen Phytophthora fragariae indicates pathogenicity is determined by transcriptional variation in three key races.</title>
        <authorList>
            <person name="Adams T.M."/>
            <person name="Armitage A.D."/>
            <person name="Sobczyk M.K."/>
            <person name="Bates H.J."/>
            <person name="Dunwell J.M."/>
            <person name="Nellist C.F."/>
            <person name="Harrison R.J."/>
        </authorList>
    </citation>
    <scope>NUCLEOTIDE SEQUENCE [LARGE SCALE GENOMIC DNA]</scope>
    <source>
        <strain evidence="3 6">BC-23</strain>
        <strain evidence="4 7">NOV-77</strain>
        <strain evidence="2 8">ONT-3</strain>
        <strain evidence="1 5">SCRP245</strain>
    </source>
</reference>
<evidence type="ECO:0000313" key="6">
    <source>
        <dbReference type="Proteomes" id="UP000476176"/>
    </source>
</evidence>
<name>A0A6A3KS44_9STRA</name>
<evidence type="ECO:0000313" key="1">
    <source>
        <dbReference type="EMBL" id="KAE9010316.1"/>
    </source>
</evidence>
<dbReference type="Proteomes" id="UP000486351">
    <property type="component" value="Unassembled WGS sequence"/>
</dbReference>
<evidence type="ECO:0000313" key="2">
    <source>
        <dbReference type="EMBL" id="KAE9112045.1"/>
    </source>
</evidence>
<accession>A0A6A3KS44</accession>
<evidence type="ECO:0000313" key="3">
    <source>
        <dbReference type="EMBL" id="KAE9227236.1"/>
    </source>
</evidence>
<dbReference type="EMBL" id="QXFX01000539">
    <property type="protein sequence ID" value="KAE9112045.1"/>
    <property type="molecule type" value="Genomic_DNA"/>
</dbReference>
<sequence length="64" mass="6865">MTRARAILNQLVLATIPATAVIRPWVFLTSAEACGVAVDVVVVTVLLFRVCRNESQFCDCGGAK</sequence>
<evidence type="ECO:0000313" key="7">
    <source>
        <dbReference type="Proteomes" id="UP000486351"/>
    </source>
</evidence>
<dbReference type="AlphaFoldDB" id="A0A6A3KS44"/>
<gene>
    <name evidence="3" type="ORF">PF004_g11413</name>
    <name evidence="4" type="ORF">PF008_g10005</name>
    <name evidence="2" type="ORF">PF010_g10585</name>
    <name evidence="1" type="ORF">PF011_g9866</name>
</gene>